<dbReference type="InterPro" id="IPR000847">
    <property type="entry name" value="LysR_HTH_N"/>
</dbReference>
<evidence type="ECO:0000313" key="6">
    <source>
        <dbReference type="EMBL" id="NGZ85059.1"/>
    </source>
</evidence>
<dbReference type="SUPFAM" id="SSF53850">
    <property type="entry name" value="Periplasmic binding protein-like II"/>
    <property type="match status" value="1"/>
</dbReference>
<organism evidence="6 7">
    <name type="scientific">Duganella aceris</name>
    <dbReference type="NCBI Taxonomy" id="2703883"/>
    <lineage>
        <taxon>Bacteria</taxon>
        <taxon>Pseudomonadati</taxon>
        <taxon>Pseudomonadota</taxon>
        <taxon>Betaproteobacteria</taxon>
        <taxon>Burkholderiales</taxon>
        <taxon>Oxalobacteraceae</taxon>
        <taxon>Telluria group</taxon>
        <taxon>Duganella</taxon>
    </lineage>
</organism>
<keyword evidence="4" id="KW-0804">Transcription</keyword>
<gene>
    <name evidence="6" type="ORF">GW587_12455</name>
</gene>
<dbReference type="InterPro" id="IPR058163">
    <property type="entry name" value="LysR-type_TF_proteobact-type"/>
</dbReference>
<dbReference type="SUPFAM" id="SSF46785">
    <property type="entry name" value="Winged helix' DNA-binding domain"/>
    <property type="match status" value="1"/>
</dbReference>
<dbReference type="Proteomes" id="UP000666369">
    <property type="component" value="Unassembled WGS sequence"/>
</dbReference>
<dbReference type="Pfam" id="PF00126">
    <property type="entry name" value="HTH_1"/>
    <property type="match status" value="1"/>
</dbReference>
<name>A0ABX0FKE9_9BURK</name>
<evidence type="ECO:0000259" key="5">
    <source>
        <dbReference type="PROSITE" id="PS50931"/>
    </source>
</evidence>
<dbReference type="Gene3D" id="1.10.10.10">
    <property type="entry name" value="Winged helix-like DNA-binding domain superfamily/Winged helix DNA-binding domain"/>
    <property type="match status" value="1"/>
</dbReference>
<proteinExistence type="inferred from homology"/>
<evidence type="ECO:0000256" key="3">
    <source>
        <dbReference type="ARBA" id="ARBA00023125"/>
    </source>
</evidence>
<dbReference type="CDD" id="cd08476">
    <property type="entry name" value="PBP2_CrgA_like_7"/>
    <property type="match status" value="1"/>
</dbReference>
<dbReference type="InterPro" id="IPR005119">
    <property type="entry name" value="LysR_subst-bd"/>
</dbReference>
<accession>A0ABX0FKE9</accession>
<dbReference type="PANTHER" id="PTHR30537:SF72">
    <property type="entry name" value="LYSR FAMILY TRANSCRIPTIONAL REGULATOR"/>
    <property type="match status" value="1"/>
</dbReference>
<keyword evidence="7" id="KW-1185">Reference proteome</keyword>
<protein>
    <submittedName>
        <fullName evidence="6">LysR family transcriptional regulator</fullName>
    </submittedName>
</protein>
<dbReference type="InterPro" id="IPR036390">
    <property type="entry name" value="WH_DNA-bd_sf"/>
</dbReference>
<feature type="domain" description="HTH lysR-type" evidence="5">
    <location>
        <begin position="1"/>
        <end position="59"/>
    </location>
</feature>
<dbReference type="Pfam" id="PF03466">
    <property type="entry name" value="LysR_substrate"/>
    <property type="match status" value="1"/>
</dbReference>
<dbReference type="InterPro" id="IPR036388">
    <property type="entry name" value="WH-like_DNA-bd_sf"/>
</dbReference>
<keyword evidence="2" id="KW-0805">Transcription regulation</keyword>
<comment type="caution">
    <text evidence="6">The sequence shown here is derived from an EMBL/GenBank/DDBJ whole genome shotgun (WGS) entry which is preliminary data.</text>
</comment>
<evidence type="ECO:0000256" key="1">
    <source>
        <dbReference type="ARBA" id="ARBA00009437"/>
    </source>
</evidence>
<dbReference type="RefSeq" id="WP_166103102.1">
    <property type="nucleotide sequence ID" value="NZ_JAADJT010000005.1"/>
</dbReference>
<evidence type="ECO:0000256" key="4">
    <source>
        <dbReference type="ARBA" id="ARBA00023163"/>
    </source>
</evidence>
<dbReference type="PANTHER" id="PTHR30537">
    <property type="entry name" value="HTH-TYPE TRANSCRIPTIONAL REGULATOR"/>
    <property type="match status" value="1"/>
</dbReference>
<dbReference type="Gene3D" id="3.40.190.290">
    <property type="match status" value="1"/>
</dbReference>
<sequence length="294" mass="32656">MDSLSGISIFVRVAEIRSFTEAGRLLGVSSSAVGKSIARIEERLKVRLFHRSTRSITLTTEGALFLDRCRRILSEVEAAENELSNAVTTAKGKLRISLPQLTSFLMPVLERFIAQHPEIELDIDLSDRMVDVIEEGFDLVVRTGDQPDSRLISRRLGTFPQVLVGAASYFKKHGIPRRPGELSEHACLLHRFHGSGKLEPWPLHYPDGESVPVLPVAAISNTIEAVSYLAQKGRGIALLPIFMVSDGLDSGELLTVLDEYMDQNITVSMLWPETRYASPKLRVFIDYLGQNLGN</sequence>
<dbReference type="PROSITE" id="PS50931">
    <property type="entry name" value="HTH_LYSR"/>
    <property type="match status" value="1"/>
</dbReference>
<dbReference type="EMBL" id="JAADJT010000005">
    <property type="protein sequence ID" value="NGZ85059.1"/>
    <property type="molecule type" value="Genomic_DNA"/>
</dbReference>
<comment type="similarity">
    <text evidence="1">Belongs to the LysR transcriptional regulatory family.</text>
</comment>
<evidence type="ECO:0000256" key="2">
    <source>
        <dbReference type="ARBA" id="ARBA00023015"/>
    </source>
</evidence>
<reference evidence="7" key="1">
    <citation type="submission" date="2023-07" db="EMBL/GenBank/DDBJ databases">
        <title>Duganella aceri sp. nov., isolated from tree sap.</title>
        <authorList>
            <person name="Kim I.S."/>
        </authorList>
    </citation>
    <scope>NUCLEOTIDE SEQUENCE [LARGE SCALE GENOMIC DNA]</scope>
    <source>
        <strain evidence="7">SAP-35</strain>
    </source>
</reference>
<evidence type="ECO:0000313" key="7">
    <source>
        <dbReference type="Proteomes" id="UP000666369"/>
    </source>
</evidence>
<keyword evidence="3" id="KW-0238">DNA-binding</keyword>